<evidence type="ECO:0000313" key="3">
    <source>
        <dbReference type="Proteomes" id="UP000324800"/>
    </source>
</evidence>
<dbReference type="PANTHER" id="PTHR11319:SF35">
    <property type="entry name" value="OUTER MEMBRANE PROTEIN PMPC-RELATED"/>
    <property type="match status" value="1"/>
</dbReference>
<comment type="caution">
    <text evidence="2">The sequence shown here is derived from an EMBL/GenBank/DDBJ whole genome shotgun (WGS) entry which is preliminary data.</text>
</comment>
<organism evidence="2 3">
    <name type="scientific">Streblomastix strix</name>
    <dbReference type="NCBI Taxonomy" id="222440"/>
    <lineage>
        <taxon>Eukaryota</taxon>
        <taxon>Metamonada</taxon>
        <taxon>Preaxostyla</taxon>
        <taxon>Oxymonadida</taxon>
        <taxon>Streblomastigidae</taxon>
        <taxon>Streblomastix</taxon>
    </lineage>
</organism>
<dbReference type="EMBL" id="SNRW01016727">
    <property type="protein sequence ID" value="KAA6369072.1"/>
    <property type="molecule type" value="Genomic_DNA"/>
</dbReference>
<dbReference type="PANTHER" id="PTHR11319">
    <property type="entry name" value="G PROTEIN-COUPLED RECEPTOR-RELATED"/>
    <property type="match status" value="1"/>
</dbReference>
<keyword evidence="1" id="KW-0812">Transmembrane</keyword>
<accession>A0A5J4UGP9</accession>
<feature type="transmembrane region" description="Helical" evidence="1">
    <location>
        <begin position="12"/>
        <end position="33"/>
    </location>
</feature>
<evidence type="ECO:0008006" key="4">
    <source>
        <dbReference type="Google" id="ProtNLM"/>
    </source>
</evidence>
<gene>
    <name evidence="2" type="ORF">EZS28_035401</name>
</gene>
<dbReference type="AlphaFoldDB" id="A0A5J4UGP9"/>
<protein>
    <recommendedName>
        <fullName evidence="4">Right handed beta helix domain-containing protein</fullName>
    </recommendedName>
</protein>
<reference evidence="2 3" key="1">
    <citation type="submission" date="2019-03" db="EMBL/GenBank/DDBJ databases">
        <title>Single cell metagenomics reveals metabolic interactions within the superorganism composed of flagellate Streblomastix strix and complex community of Bacteroidetes bacteria on its surface.</title>
        <authorList>
            <person name="Treitli S.C."/>
            <person name="Kolisko M."/>
            <person name="Husnik F."/>
            <person name="Keeling P."/>
            <person name="Hampl V."/>
        </authorList>
    </citation>
    <scope>NUCLEOTIDE SEQUENCE [LARGE SCALE GENOMIC DNA]</scope>
    <source>
        <strain evidence="2">ST1C</strain>
    </source>
</reference>
<evidence type="ECO:0000256" key="1">
    <source>
        <dbReference type="SAM" id="Phobius"/>
    </source>
</evidence>
<dbReference type="Proteomes" id="UP000324800">
    <property type="component" value="Unassembled WGS sequence"/>
</dbReference>
<keyword evidence="1" id="KW-0472">Membrane</keyword>
<sequence>MKGCYSAKNGGGLFMLILSSNINTAVYLSNLYILSCSSEWNGGGIYIDAQVNSTLSLINQFMFDNCKSVGDNFNGGGIYIEMTNPLQGIQMQGNYTFRNCKSDSQGGGMYMTTYQQKPISINCTFLFQYCISRYGGGMLISNSGNGDLTQLGGNFTFENCSAQLFGGGLFIESASNDIIEIDDFIFIECLSDHGGGILLNLVDNSKQIINGGKFINCEASIYGGGISVQLYSNSELVLNNSCYFYKCVCQECGGAIYAYINYSLPFQFKIRDTAIYGCFAEQNSSQTQYHSGFGGGIFLTGTGDYDPSTESLDFRGMNINLNYADNGGQSLYVVMPNLIQWCKSGVAGEYIKGNYSDKYSNFEEIEGISTDQITFNSLSLDSVQQQQAPLQYYWDIICLQNIFM</sequence>
<proteinExistence type="predicted"/>
<evidence type="ECO:0000313" key="2">
    <source>
        <dbReference type="EMBL" id="KAA6369072.1"/>
    </source>
</evidence>
<keyword evidence="1" id="KW-1133">Transmembrane helix</keyword>
<name>A0A5J4UGP9_9EUKA</name>
<dbReference type="OrthoDB" id="10685559at2759"/>